<dbReference type="Proteomes" id="UP000050424">
    <property type="component" value="Unassembled WGS sequence"/>
</dbReference>
<evidence type="ECO:0000313" key="2">
    <source>
        <dbReference type="Proteomes" id="UP000050424"/>
    </source>
</evidence>
<evidence type="ECO:0000313" key="1">
    <source>
        <dbReference type="EMBL" id="KPM45690.1"/>
    </source>
</evidence>
<name>A0A0P7BVC0_9HYPO</name>
<organism evidence="1 2">
    <name type="scientific">Neonectria ditissima</name>
    <dbReference type="NCBI Taxonomy" id="78410"/>
    <lineage>
        <taxon>Eukaryota</taxon>
        <taxon>Fungi</taxon>
        <taxon>Dikarya</taxon>
        <taxon>Ascomycota</taxon>
        <taxon>Pezizomycotina</taxon>
        <taxon>Sordariomycetes</taxon>
        <taxon>Hypocreomycetidae</taxon>
        <taxon>Hypocreales</taxon>
        <taxon>Nectriaceae</taxon>
        <taxon>Neonectria</taxon>
    </lineage>
</organism>
<reference evidence="1 2" key="1">
    <citation type="submission" date="2015-09" db="EMBL/GenBank/DDBJ databases">
        <title>Draft genome of a European isolate of the apple canker pathogen Neonectria ditissima.</title>
        <authorList>
            <person name="Gomez-Cortecero A."/>
            <person name="Harrison R.J."/>
            <person name="Armitage A.D."/>
        </authorList>
    </citation>
    <scope>NUCLEOTIDE SEQUENCE [LARGE SCALE GENOMIC DNA]</scope>
    <source>
        <strain evidence="1 2">R09/05</strain>
    </source>
</reference>
<keyword evidence="2" id="KW-1185">Reference proteome</keyword>
<dbReference type="OrthoDB" id="4966516at2759"/>
<proteinExistence type="predicted"/>
<dbReference type="EMBL" id="LKCW01000005">
    <property type="protein sequence ID" value="KPM45690.1"/>
    <property type="molecule type" value="Genomic_DNA"/>
</dbReference>
<sequence length="134" mass="15335">MDTSEACDGPICNRRKLDWISRNIQLKLNIPWIQYPGNPSKDAGANWRDVKAKAQRAVQEWHLDMEVLLAHEVHAAYLQVACIVLLMQHLRLIMDDEDDDPAERHLRMFYAVAADELALLVPVRGLRLPSVGRL</sequence>
<accession>A0A0P7BVC0</accession>
<protein>
    <submittedName>
        <fullName evidence="1">Uncharacterized protein</fullName>
    </submittedName>
</protein>
<gene>
    <name evidence="1" type="ORF">AK830_g780</name>
</gene>
<dbReference type="AlphaFoldDB" id="A0A0P7BVC0"/>
<comment type="caution">
    <text evidence="1">The sequence shown here is derived from an EMBL/GenBank/DDBJ whole genome shotgun (WGS) entry which is preliminary data.</text>
</comment>